<sequence>SITRSYSTTKKDPNPAFCIARPAATIEIIPSCPMRFQPTPRVNLREWKALLRPSLGKMQRFAI</sequence>
<dbReference type="Proteomes" id="UP001202328">
    <property type="component" value="Unassembled WGS sequence"/>
</dbReference>
<gene>
    <name evidence="1" type="ORF">MKW98_001269</name>
</gene>
<dbReference type="AlphaFoldDB" id="A0AAD4SSV5"/>
<evidence type="ECO:0000313" key="1">
    <source>
        <dbReference type="EMBL" id="KAI3920013.1"/>
    </source>
</evidence>
<evidence type="ECO:0000313" key="2">
    <source>
        <dbReference type="Proteomes" id="UP001202328"/>
    </source>
</evidence>
<keyword evidence="2" id="KW-1185">Reference proteome</keyword>
<comment type="caution">
    <text evidence="1">The sequence shown here is derived from an EMBL/GenBank/DDBJ whole genome shotgun (WGS) entry which is preliminary data.</text>
</comment>
<name>A0AAD4SSV5_9MAGN</name>
<reference evidence="1" key="1">
    <citation type="submission" date="2022-04" db="EMBL/GenBank/DDBJ databases">
        <title>A functionally conserved STORR gene fusion in Papaver species that diverged 16.8 million years ago.</title>
        <authorList>
            <person name="Catania T."/>
        </authorList>
    </citation>
    <scope>NUCLEOTIDE SEQUENCE</scope>
    <source>
        <strain evidence="1">S-188037</strain>
    </source>
</reference>
<feature type="non-terminal residue" evidence="1">
    <location>
        <position position="1"/>
    </location>
</feature>
<dbReference type="EMBL" id="JAJJMB010008870">
    <property type="protein sequence ID" value="KAI3920013.1"/>
    <property type="molecule type" value="Genomic_DNA"/>
</dbReference>
<organism evidence="1 2">
    <name type="scientific">Papaver atlanticum</name>
    <dbReference type="NCBI Taxonomy" id="357466"/>
    <lineage>
        <taxon>Eukaryota</taxon>
        <taxon>Viridiplantae</taxon>
        <taxon>Streptophyta</taxon>
        <taxon>Embryophyta</taxon>
        <taxon>Tracheophyta</taxon>
        <taxon>Spermatophyta</taxon>
        <taxon>Magnoliopsida</taxon>
        <taxon>Ranunculales</taxon>
        <taxon>Papaveraceae</taxon>
        <taxon>Papaveroideae</taxon>
        <taxon>Papaver</taxon>
    </lineage>
</organism>
<protein>
    <submittedName>
        <fullName evidence="1">Uncharacterized protein</fullName>
    </submittedName>
</protein>
<accession>A0AAD4SSV5</accession>
<proteinExistence type="predicted"/>